<dbReference type="RefSeq" id="WP_062188024.1">
    <property type="nucleotide sequence ID" value="NZ_CP053675.1"/>
</dbReference>
<evidence type="ECO:0000313" key="8">
    <source>
        <dbReference type="EMBL" id="QWY78483.1"/>
    </source>
</evidence>
<dbReference type="InterPro" id="IPR014729">
    <property type="entry name" value="Rossmann-like_a/b/a_fold"/>
</dbReference>
<dbReference type="InterPro" id="IPR029055">
    <property type="entry name" value="Ntn_hydrolases_N"/>
</dbReference>
<evidence type="ECO:0000313" key="9">
    <source>
        <dbReference type="Proteomes" id="UP000075653"/>
    </source>
</evidence>
<accession>A0A149VYG5</accession>
<accession>A0A8F3DVS7</accession>
<proteinExistence type="inferred from homology"/>
<dbReference type="Proteomes" id="UP000075653">
    <property type="component" value="Unassembled WGS sequence"/>
</dbReference>
<dbReference type="Gene3D" id="3.60.20.10">
    <property type="entry name" value="Glutamine Phosphoribosylpyrophosphate, subunit 1, domain 1"/>
    <property type="match status" value="1"/>
</dbReference>
<evidence type="ECO:0000256" key="1">
    <source>
        <dbReference type="ARBA" id="ARBA00005187"/>
    </source>
</evidence>
<evidence type="ECO:0000256" key="2">
    <source>
        <dbReference type="ARBA" id="ARBA00005752"/>
    </source>
</evidence>
<dbReference type="SUPFAM" id="SSF52402">
    <property type="entry name" value="Adenine nucleotide alpha hydrolases-like"/>
    <property type="match status" value="1"/>
</dbReference>
<sequence>MTALALFFGHPRFQEPDLSEISRIQGVESAWREAYRRHGPQAPNQVQGDFAVAFSPEPGKTFMAVDRFARHSLCYRVENASILQVAARADEVAASSSSLDMQAIYDYFHFHVIPAPRTIFQQVLRLPAAHYGLFQGGELTVAPYWRPRFTSVTPADFSSLKEEFLDILRSSVQSQRHEGGRTGCFLSGGTDSSTVTGLLSQQFGEGVPTYSIGFDAEGYDEMEYARIASRHFKTRHHEYYVTPEDLVQGIPRVAAYYDQPFGNSSALPGFYCAQLAQQDGLQRLLAGDGGDELFGGNSRYAKQKLFHAYTHVPSILRQGILEPLAPLFNRLPLVRKLGSYIDQAKVPMPDRITAYGLLEQIGAENIFPVQILSLFSPAIPGTLERAVWHETDGADFVNQMLAYDWRFTLAENDLPKVCGTTTLAGIEVGFPLLDERLVDFSLKLPPHYKVNGLKLRWFFKEALRGFLPEEIITKQKHGFGLPFGIWVLRHPSLHQLAESSLHQLAERGLIRHPFVNQLFQQYLPRHPGFYGEMVWILLMLEQWFQAHANHYQFSPSA</sequence>
<dbReference type="InterPro" id="IPR001962">
    <property type="entry name" value="Asn_synthase"/>
</dbReference>
<keyword evidence="7" id="KW-0436">Ligase</keyword>
<comment type="similarity">
    <text evidence="2">Belongs to the asparagine synthetase family.</text>
</comment>
<organism evidence="7 9">
    <name type="scientific">Ferrovum myxofaciens</name>
    <dbReference type="NCBI Taxonomy" id="416213"/>
    <lineage>
        <taxon>Bacteria</taxon>
        <taxon>Pseudomonadati</taxon>
        <taxon>Pseudomonadota</taxon>
        <taxon>Betaproteobacteria</taxon>
        <taxon>Ferrovales</taxon>
        <taxon>Ferrovaceae</taxon>
        <taxon>Ferrovum</taxon>
    </lineage>
</organism>
<keyword evidence="9" id="KW-1185">Reference proteome</keyword>
<dbReference type="EMBL" id="CP071137">
    <property type="protein sequence ID" value="QWY78483.1"/>
    <property type="molecule type" value="Genomic_DNA"/>
</dbReference>
<comment type="catalytic activity">
    <reaction evidence="4">
        <text>L-aspartate + L-glutamine + ATP + H2O = L-asparagine + L-glutamate + AMP + diphosphate + H(+)</text>
        <dbReference type="Rhea" id="RHEA:12228"/>
        <dbReference type="ChEBI" id="CHEBI:15377"/>
        <dbReference type="ChEBI" id="CHEBI:15378"/>
        <dbReference type="ChEBI" id="CHEBI:29985"/>
        <dbReference type="ChEBI" id="CHEBI:29991"/>
        <dbReference type="ChEBI" id="CHEBI:30616"/>
        <dbReference type="ChEBI" id="CHEBI:33019"/>
        <dbReference type="ChEBI" id="CHEBI:58048"/>
        <dbReference type="ChEBI" id="CHEBI:58359"/>
        <dbReference type="ChEBI" id="CHEBI:456215"/>
        <dbReference type="EC" id="6.3.5.4"/>
    </reaction>
</comment>
<dbReference type="PIRSF" id="PIRSF001589">
    <property type="entry name" value="Asn_synthetase_glu-h"/>
    <property type="match status" value="1"/>
</dbReference>
<evidence type="ECO:0000259" key="6">
    <source>
        <dbReference type="Pfam" id="PF00733"/>
    </source>
</evidence>
<dbReference type="AlphaFoldDB" id="A0A8F3DVS7"/>
<gene>
    <name evidence="7" type="primary">asnB_1</name>
    <name evidence="7" type="ORF">FEMY_12050</name>
    <name evidence="8" type="ORF">JZL65_05285</name>
</gene>
<dbReference type="PATRIC" id="fig|1789004.3.peg.1226"/>
<feature type="domain" description="Asparagine synthetase" evidence="6">
    <location>
        <begin position="164"/>
        <end position="544"/>
    </location>
</feature>
<dbReference type="PANTHER" id="PTHR43284:SF1">
    <property type="entry name" value="ASPARAGINE SYNTHETASE"/>
    <property type="match status" value="1"/>
</dbReference>
<dbReference type="CDD" id="cd01991">
    <property type="entry name" value="Asn_synthase_B_C"/>
    <property type="match status" value="1"/>
</dbReference>
<dbReference type="InterPro" id="IPR006426">
    <property type="entry name" value="Asn_synth_AEB"/>
</dbReference>
<dbReference type="Gene3D" id="3.40.50.620">
    <property type="entry name" value="HUPs"/>
    <property type="match status" value="1"/>
</dbReference>
<reference evidence="7 9" key="1">
    <citation type="submission" date="2016-01" db="EMBL/GenBank/DDBJ databases">
        <title>Genome sequence of the acidophilic iron oxidising Ferrovum strain Z-31.</title>
        <authorList>
            <person name="Poehlein A."/>
            <person name="Ullrich S.R."/>
            <person name="Schloemann M."/>
            <person name="Muehling M."/>
            <person name="Daniel R."/>
        </authorList>
    </citation>
    <scope>NUCLEOTIDE SEQUENCE [LARGE SCALE GENOMIC DNA]</scope>
    <source>
        <strain evidence="7 9">Z-31</strain>
    </source>
</reference>
<dbReference type="PANTHER" id="PTHR43284">
    <property type="entry name" value="ASPARAGINE SYNTHETASE (GLUTAMINE-HYDROLYZING)"/>
    <property type="match status" value="1"/>
</dbReference>
<dbReference type="InterPro" id="IPR051786">
    <property type="entry name" value="ASN_synthetase/amidase"/>
</dbReference>
<dbReference type="EMBL" id="LRRD01000019">
    <property type="protein sequence ID" value="KXW58262.1"/>
    <property type="molecule type" value="Genomic_DNA"/>
</dbReference>
<dbReference type="EC" id="6.3.5.4" evidence="3"/>
<protein>
    <recommendedName>
        <fullName evidence="3">asparagine synthase (glutamine-hydrolyzing)</fullName>
        <ecNumber evidence="3">6.3.5.4</ecNumber>
    </recommendedName>
</protein>
<dbReference type="GO" id="GO:0004066">
    <property type="term" value="F:asparagine synthase (glutamine-hydrolyzing) activity"/>
    <property type="evidence" value="ECO:0007669"/>
    <property type="project" value="UniProtKB-EC"/>
</dbReference>
<dbReference type="Pfam" id="PF00733">
    <property type="entry name" value="Asn_synthase"/>
    <property type="match status" value="1"/>
</dbReference>
<evidence type="ECO:0000313" key="7">
    <source>
        <dbReference type="EMBL" id="KXW58262.1"/>
    </source>
</evidence>
<reference evidence="8" key="2">
    <citation type="submission" date="2021-02" db="EMBL/GenBank/DDBJ databases">
        <title>Comparative genomics of Ferrovum myxofaciens strains, predominant extremophile bacteria forming large biofilm stalactites in acid mine ecosystems.</title>
        <authorList>
            <person name="Burkartova K."/>
            <person name="Ridl J."/>
            <person name="Pajer P."/>
            <person name="Falteisek L."/>
        </authorList>
    </citation>
    <scope>NUCLEOTIDE SEQUENCE</scope>
    <source>
        <strain evidence="8">MI1III</strain>
    </source>
</reference>
<evidence type="ECO:0000256" key="4">
    <source>
        <dbReference type="ARBA" id="ARBA00048741"/>
    </source>
</evidence>
<feature type="site" description="Important for beta-aspartyl-AMP intermediate formation" evidence="5">
    <location>
        <position position="288"/>
    </location>
</feature>
<evidence type="ECO:0000256" key="5">
    <source>
        <dbReference type="PIRSR" id="PIRSR001589-3"/>
    </source>
</evidence>
<evidence type="ECO:0000256" key="3">
    <source>
        <dbReference type="ARBA" id="ARBA00012737"/>
    </source>
</evidence>
<dbReference type="Proteomes" id="UP000683551">
    <property type="component" value="Chromosome"/>
</dbReference>
<comment type="pathway">
    <text evidence="1">Amino-acid biosynthesis; L-asparagine biosynthesis; L-asparagine from L-aspartate (L-Gln route): step 1/1.</text>
</comment>
<dbReference type="GO" id="GO:0005829">
    <property type="term" value="C:cytosol"/>
    <property type="evidence" value="ECO:0007669"/>
    <property type="project" value="TreeGrafter"/>
</dbReference>
<dbReference type="GO" id="GO:0006529">
    <property type="term" value="P:asparagine biosynthetic process"/>
    <property type="evidence" value="ECO:0007669"/>
    <property type="project" value="InterPro"/>
</dbReference>
<dbReference type="SUPFAM" id="SSF56235">
    <property type="entry name" value="N-terminal nucleophile aminohydrolases (Ntn hydrolases)"/>
    <property type="match status" value="1"/>
</dbReference>
<name>A0A8F3DVS7_9PROT</name>